<keyword evidence="2" id="KW-0732">Signal</keyword>
<dbReference type="GO" id="GO:0019239">
    <property type="term" value="F:deaminase activity"/>
    <property type="evidence" value="ECO:0007669"/>
    <property type="project" value="TreeGrafter"/>
</dbReference>
<dbReference type="PANTHER" id="PTHR11803:SF58">
    <property type="entry name" value="PROTEIN HMF1-RELATED"/>
    <property type="match status" value="1"/>
</dbReference>
<gene>
    <name evidence="3" type="ORF">GJU39_19745</name>
</gene>
<feature type="signal peptide" evidence="2">
    <location>
        <begin position="1"/>
        <end position="19"/>
    </location>
</feature>
<organism evidence="3 4">
    <name type="scientific">Pedobacter petrophilus</name>
    <dbReference type="NCBI Taxonomy" id="1908241"/>
    <lineage>
        <taxon>Bacteria</taxon>
        <taxon>Pseudomonadati</taxon>
        <taxon>Bacteroidota</taxon>
        <taxon>Sphingobacteriia</taxon>
        <taxon>Sphingobacteriales</taxon>
        <taxon>Sphingobacteriaceae</taxon>
        <taxon>Pedobacter</taxon>
    </lineage>
</organism>
<dbReference type="EMBL" id="WKKH01000047">
    <property type="protein sequence ID" value="MRX78320.1"/>
    <property type="molecule type" value="Genomic_DNA"/>
</dbReference>
<dbReference type="CDD" id="cd00448">
    <property type="entry name" value="YjgF_YER057c_UK114_family"/>
    <property type="match status" value="1"/>
</dbReference>
<feature type="chain" id="PRO_5029741820" evidence="2">
    <location>
        <begin position="20"/>
        <end position="128"/>
    </location>
</feature>
<evidence type="ECO:0000256" key="1">
    <source>
        <dbReference type="ARBA" id="ARBA00010552"/>
    </source>
</evidence>
<dbReference type="Proteomes" id="UP000487757">
    <property type="component" value="Unassembled WGS sequence"/>
</dbReference>
<reference evidence="3 4" key="1">
    <citation type="submission" date="2019-11" db="EMBL/GenBank/DDBJ databases">
        <title>Pedobacter petrophilus genome.</title>
        <authorList>
            <person name="Feldbauer M.J."/>
            <person name="Newman J.D."/>
        </authorList>
    </citation>
    <scope>NUCLEOTIDE SEQUENCE [LARGE SCALE GENOMIC DNA]</scope>
    <source>
        <strain evidence="3 4">LMG 29686</strain>
    </source>
</reference>
<dbReference type="Gene3D" id="3.30.1330.40">
    <property type="entry name" value="RutC-like"/>
    <property type="match status" value="1"/>
</dbReference>
<dbReference type="PANTHER" id="PTHR11803">
    <property type="entry name" value="2-IMINOBUTANOATE/2-IMINOPROPANOATE DEAMINASE RIDA"/>
    <property type="match status" value="1"/>
</dbReference>
<dbReference type="RefSeq" id="WP_154282725.1">
    <property type="nucleotide sequence ID" value="NZ_JBHUJQ010000001.1"/>
</dbReference>
<dbReference type="GO" id="GO:0005829">
    <property type="term" value="C:cytosol"/>
    <property type="evidence" value="ECO:0007669"/>
    <property type="project" value="TreeGrafter"/>
</dbReference>
<dbReference type="Pfam" id="PF01042">
    <property type="entry name" value="Ribonuc_L-PSP"/>
    <property type="match status" value="1"/>
</dbReference>
<evidence type="ECO:0000313" key="4">
    <source>
        <dbReference type="Proteomes" id="UP000487757"/>
    </source>
</evidence>
<keyword evidence="4" id="KW-1185">Reference proteome</keyword>
<dbReference type="SUPFAM" id="SSF55298">
    <property type="entry name" value="YjgF-like"/>
    <property type="match status" value="1"/>
</dbReference>
<evidence type="ECO:0000313" key="3">
    <source>
        <dbReference type="EMBL" id="MRX78320.1"/>
    </source>
</evidence>
<protein>
    <submittedName>
        <fullName evidence="3">RidA family protein</fullName>
    </submittedName>
</protein>
<dbReference type="OrthoDB" id="9803101at2"/>
<comment type="similarity">
    <text evidence="1">Belongs to the RutC family.</text>
</comment>
<evidence type="ECO:0000256" key="2">
    <source>
        <dbReference type="SAM" id="SignalP"/>
    </source>
</evidence>
<dbReference type="AlphaFoldDB" id="A0A7K0G4E1"/>
<proteinExistence type="inferred from homology"/>
<name>A0A7K0G4E1_9SPHI</name>
<accession>A0A7K0G4E1</accession>
<dbReference type="InterPro" id="IPR006175">
    <property type="entry name" value="YjgF/YER057c/UK114"/>
</dbReference>
<sequence length="128" mass="14098">MKKISITAIAILFSIASYAQNLNDKPFSAFREAGGLIFLSGQVGVPAPSFDQEVNQVFEKINTILISAGSSMDKIITVTVYLKDFGQYAKFNTLYKNYFKPPFPSRTCIGIAHLPQKASVEITVTARK</sequence>
<dbReference type="InterPro" id="IPR035959">
    <property type="entry name" value="RutC-like_sf"/>
</dbReference>
<comment type="caution">
    <text evidence="3">The sequence shown here is derived from an EMBL/GenBank/DDBJ whole genome shotgun (WGS) entry which is preliminary data.</text>
</comment>